<dbReference type="PROSITE" id="PS50011">
    <property type="entry name" value="PROTEIN_KINASE_DOM"/>
    <property type="match status" value="1"/>
</dbReference>
<dbReference type="GO" id="GO:0004674">
    <property type="term" value="F:protein serine/threonine kinase activity"/>
    <property type="evidence" value="ECO:0007669"/>
    <property type="project" value="TreeGrafter"/>
</dbReference>
<proteinExistence type="predicted"/>
<evidence type="ECO:0000256" key="2">
    <source>
        <dbReference type="ARBA" id="ARBA00022741"/>
    </source>
</evidence>
<evidence type="ECO:0000256" key="1">
    <source>
        <dbReference type="ARBA" id="ARBA00022679"/>
    </source>
</evidence>
<feature type="domain" description="Protein kinase" evidence="5">
    <location>
        <begin position="43"/>
        <end position="335"/>
    </location>
</feature>
<dbReference type="Proteomes" id="UP000217343">
    <property type="component" value="Chromosome"/>
</dbReference>
<protein>
    <recommendedName>
        <fullName evidence="5">Protein kinase domain-containing protein</fullName>
    </recommendedName>
</protein>
<accession>A0A250JLA0</accession>
<keyword evidence="3" id="KW-0418">Kinase</keyword>
<keyword evidence="4" id="KW-0067">ATP-binding</keyword>
<sequence length="391" mass="42885">MSSPARRGRRAGRGSAMERGLEQLSLELARAGFSAGPIGFRFVRPLEARGNGAEVLLFERSLHDGPPGMVVVKRLRNPSSFLMRQRLKEEVLLALRLHHPAIAQVHHFRIIGRAPHAILEYVAGPSLDALITLAMMRGQPLPTAFVLYVAAEVADALQHAHTLTDASGRPLGIIHRDVSPRNIRVERATGQVKVTDFGAAYSKRVGREETPEKLLKGDLMYASPEYLLGAPMDARSDLYSLGLLLLEALTHHHLFNDGWEGATHTEPDLRADEPPDVPLPCLLAFMKRCTPENVERATAPLSPGLQALLRRMLAKPPSDRPSSADEVCLTLRARLQELAPGYDRRRAAEDMAQVIVEASAARVLGEPVEGGIYPVGLDMHELMPISTKDAR</sequence>
<keyword evidence="2" id="KW-0547">Nucleotide-binding</keyword>
<evidence type="ECO:0000256" key="3">
    <source>
        <dbReference type="ARBA" id="ARBA00022777"/>
    </source>
</evidence>
<organism evidence="6 7">
    <name type="scientific">Corallococcus macrosporus DSM 14697</name>
    <dbReference type="NCBI Taxonomy" id="1189310"/>
    <lineage>
        <taxon>Bacteria</taxon>
        <taxon>Pseudomonadati</taxon>
        <taxon>Myxococcota</taxon>
        <taxon>Myxococcia</taxon>
        <taxon>Myxococcales</taxon>
        <taxon>Cystobacterineae</taxon>
        <taxon>Myxococcaceae</taxon>
        <taxon>Corallococcus</taxon>
    </lineage>
</organism>
<evidence type="ECO:0000313" key="6">
    <source>
        <dbReference type="EMBL" id="ATB44659.1"/>
    </source>
</evidence>
<dbReference type="GO" id="GO:0005524">
    <property type="term" value="F:ATP binding"/>
    <property type="evidence" value="ECO:0007669"/>
    <property type="project" value="UniProtKB-KW"/>
</dbReference>
<dbReference type="PANTHER" id="PTHR43289">
    <property type="entry name" value="MITOGEN-ACTIVATED PROTEIN KINASE KINASE KINASE 20-RELATED"/>
    <property type="match status" value="1"/>
</dbReference>
<dbReference type="KEGG" id="mmas:MYMAC_000230"/>
<dbReference type="PANTHER" id="PTHR43289:SF6">
    <property type="entry name" value="SERINE_THREONINE-PROTEIN KINASE NEKL-3"/>
    <property type="match status" value="1"/>
</dbReference>
<dbReference type="AlphaFoldDB" id="A0A250JLA0"/>
<dbReference type="InterPro" id="IPR011009">
    <property type="entry name" value="Kinase-like_dom_sf"/>
</dbReference>
<evidence type="ECO:0000259" key="5">
    <source>
        <dbReference type="PROSITE" id="PS50011"/>
    </source>
</evidence>
<dbReference type="Gene3D" id="1.10.510.10">
    <property type="entry name" value="Transferase(Phosphotransferase) domain 1"/>
    <property type="match status" value="1"/>
</dbReference>
<gene>
    <name evidence="6" type="ORF">MYMAC_000230</name>
</gene>
<keyword evidence="7" id="KW-1185">Reference proteome</keyword>
<dbReference type="SUPFAM" id="SSF56112">
    <property type="entry name" value="Protein kinase-like (PK-like)"/>
    <property type="match status" value="1"/>
</dbReference>
<keyword evidence="1" id="KW-0808">Transferase</keyword>
<name>A0A250JLA0_9BACT</name>
<dbReference type="EMBL" id="CP022203">
    <property type="protein sequence ID" value="ATB44659.1"/>
    <property type="molecule type" value="Genomic_DNA"/>
</dbReference>
<evidence type="ECO:0000256" key="4">
    <source>
        <dbReference type="ARBA" id="ARBA00022840"/>
    </source>
</evidence>
<reference evidence="6 7" key="1">
    <citation type="submission" date="2017-06" db="EMBL/GenBank/DDBJ databases">
        <title>Sequencing and comparative analysis of myxobacterial genomes.</title>
        <authorList>
            <person name="Rupp O."/>
            <person name="Goesmann A."/>
            <person name="Sogaard-Andersen L."/>
        </authorList>
    </citation>
    <scope>NUCLEOTIDE SEQUENCE [LARGE SCALE GENOMIC DNA]</scope>
    <source>
        <strain evidence="6 7">DSM 14697</strain>
    </source>
</reference>
<evidence type="ECO:0000313" key="7">
    <source>
        <dbReference type="Proteomes" id="UP000217343"/>
    </source>
</evidence>
<dbReference type="Pfam" id="PF00069">
    <property type="entry name" value="Pkinase"/>
    <property type="match status" value="1"/>
</dbReference>
<dbReference type="InterPro" id="IPR000719">
    <property type="entry name" value="Prot_kinase_dom"/>
</dbReference>